<name>A0A8K0JH70_9TREE</name>
<keyword evidence="3" id="KW-0698">rRNA processing</keyword>
<keyword evidence="7" id="KW-1185">Reference proteome</keyword>
<accession>A0A8K0JH70</accession>
<dbReference type="OrthoDB" id="2019504at2759"/>
<reference evidence="6" key="1">
    <citation type="submission" date="2020-04" db="EMBL/GenBank/DDBJ databases">
        <title>Analysis of mating type loci in Filobasidium floriforme.</title>
        <authorList>
            <person name="Nowrousian M."/>
        </authorList>
    </citation>
    <scope>NUCLEOTIDE SEQUENCE</scope>
    <source>
        <strain evidence="6">CBS 6242</strain>
    </source>
</reference>
<evidence type="ECO:0000313" key="7">
    <source>
        <dbReference type="Proteomes" id="UP000812966"/>
    </source>
</evidence>
<dbReference type="InterPro" id="IPR010301">
    <property type="entry name" value="RRP1"/>
</dbReference>
<proteinExistence type="inferred from homology"/>
<evidence type="ECO:0000256" key="4">
    <source>
        <dbReference type="ARBA" id="ARBA00023242"/>
    </source>
</evidence>
<protein>
    <recommendedName>
        <fullName evidence="8">Ribosomal RNA-processing protein 1</fullName>
    </recommendedName>
</protein>
<evidence type="ECO:0008006" key="8">
    <source>
        <dbReference type="Google" id="ProtNLM"/>
    </source>
</evidence>
<keyword evidence="4" id="KW-0539">Nucleus</keyword>
<dbReference type="Pfam" id="PF05997">
    <property type="entry name" value="Nop52"/>
    <property type="match status" value="1"/>
</dbReference>
<dbReference type="Proteomes" id="UP000812966">
    <property type="component" value="Unassembled WGS sequence"/>
</dbReference>
<comment type="subcellular location">
    <subcellularLocation>
        <location evidence="1">Nucleus</location>
    </subcellularLocation>
</comment>
<feature type="region of interest" description="Disordered" evidence="5">
    <location>
        <begin position="274"/>
        <end position="298"/>
    </location>
</feature>
<dbReference type="PANTHER" id="PTHR13026:SF0">
    <property type="entry name" value="RIBOSOMAL RNA PROCESSING 1B"/>
    <property type="match status" value="1"/>
</dbReference>
<evidence type="ECO:0000256" key="1">
    <source>
        <dbReference type="ARBA" id="ARBA00004123"/>
    </source>
</evidence>
<feature type="compositionally biased region" description="Basic and acidic residues" evidence="5">
    <location>
        <begin position="285"/>
        <end position="294"/>
    </location>
</feature>
<comment type="similarity">
    <text evidence="2">Belongs to the RRP1 family.</text>
</comment>
<dbReference type="EMBL" id="JABELV010000215">
    <property type="protein sequence ID" value="KAG7527977.1"/>
    <property type="molecule type" value="Genomic_DNA"/>
</dbReference>
<evidence type="ECO:0000256" key="2">
    <source>
        <dbReference type="ARBA" id="ARBA00006374"/>
    </source>
</evidence>
<dbReference type="GO" id="GO:0030688">
    <property type="term" value="C:preribosome, small subunit precursor"/>
    <property type="evidence" value="ECO:0007669"/>
    <property type="project" value="InterPro"/>
</dbReference>
<organism evidence="6 7">
    <name type="scientific">Filobasidium floriforme</name>
    <dbReference type="NCBI Taxonomy" id="5210"/>
    <lineage>
        <taxon>Eukaryota</taxon>
        <taxon>Fungi</taxon>
        <taxon>Dikarya</taxon>
        <taxon>Basidiomycota</taxon>
        <taxon>Agaricomycotina</taxon>
        <taxon>Tremellomycetes</taxon>
        <taxon>Filobasidiales</taxon>
        <taxon>Filobasidiaceae</taxon>
        <taxon>Filobasidium</taxon>
    </lineage>
</organism>
<evidence type="ECO:0000256" key="5">
    <source>
        <dbReference type="SAM" id="MobiDB-lite"/>
    </source>
</evidence>
<dbReference type="GO" id="GO:0006364">
    <property type="term" value="P:rRNA processing"/>
    <property type="evidence" value="ECO:0007669"/>
    <property type="project" value="UniProtKB-KW"/>
</dbReference>
<evidence type="ECO:0000313" key="6">
    <source>
        <dbReference type="EMBL" id="KAG7527977.1"/>
    </source>
</evidence>
<comment type="caution">
    <text evidence="6">The sequence shown here is derived from an EMBL/GenBank/DDBJ whole genome shotgun (WGS) entry which is preliminary data.</text>
</comment>
<sequence>MPSRTKGKGRAPEVVPEATLPLGKQLAHTDKKIRDQAMANLGAFLSGGGILSLSGKTGGEDVVRAGKDDGSKRLLPPLEMRKLWKGLFYCFWMSDKPLVQQRLASDLSSLMLSIEPVNDGSTEGIDSKTNAGLDFVAGFWEALVREWTGIDRLRMDKYYMLIRRWQNATFRLLARSGWAPEAVKRYNEILTAAIGGPLSTKDLKVSPSISWHLADIWLEELNKVVAEETETPAPLADIVEPFIRLLTCTSNPATPKRLREAMFQPLIAGLLPSEESEQPAKKKRRIEEESHEIDNQFPELATRCSVGSGEKTVASERELANSVLKRMMALASLSNEEGVKDSNRRKVYEFVREWGGIDDEDDDE</sequence>
<dbReference type="PANTHER" id="PTHR13026">
    <property type="entry name" value="NNP-1 PROTEIN NOVEL NUCLEAR PROTEIN 1 NOP52"/>
    <property type="match status" value="1"/>
</dbReference>
<evidence type="ECO:0000256" key="3">
    <source>
        <dbReference type="ARBA" id="ARBA00022552"/>
    </source>
</evidence>
<dbReference type="GO" id="GO:0005634">
    <property type="term" value="C:nucleus"/>
    <property type="evidence" value="ECO:0007669"/>
    <property type="project" value="UniProtKB-SubCell"/>
</dbReference>
<gene>
    <name evidence="6" type="ORF">FFLO_06476</name>
</gene>
<dbReference type="AlphaFoldDB" id="A0A8K0JH70"/>